<evidence type="ECO:0000259" key="8">
    <source>
        <dbReference type="Pfam" id="PF02879"/>
    </source>
</evidence>
<comment type="similarity">
    <text evidence="2">Belongs to the phosphohexose mutase family.</text>
</comment>
<dbReference type="EC" id="5.4.2.8" evidence="10"/>
<reference evidence="11" key="1">
    <citation type="submission" date="2009-09" db="EMBL/GenBank/DDBJ databases">
        <title>The complete chromosome of Sebaldella termitidis ATCC 33386.</title>
        <authorList>
            <consortium name="US DOE Joint Genome Institute (JGI-PGF)"/>
            <person name="Lucas S."/>
            <person name="Copeland A."/>
            <person name="Lapidus A."/>
            <person name="Glavina del Rio T."/>
            <person name="Dalin E."/>
            <person name="Tice H."/>
            <person name="Bruce D."/>
            <person name="Goodwin L."/>
            <person name="Pitluck S."/>
            <person name="Kyrpides N."/>
            <person name="Mavromatis K."/>
            <person name="Ivanova N."/>
            <person name="Mikhailova N."/>
            <person name="Sims D."/>
            <person name="Meincke L."/>
            <person name="Brettin T."/>
            <person name="Detter J.C."/>
            <person name="Han C."/>
            <person name="Larimer F."/>
            <person name="Land M."/>
            <person name="Hauser L."/>
            <person name="Markowitz V."/>
            <person name="Cheng J.F."/>
            <person name="Hugenholtz P."/>
            <person name="Woyke T."/>
            <person name="Wu D."/>
            <person name="Eisen J.A."/>
        </authorList>
    </citation>
    <scope>NUCLEOTIDE SEQUENCE [LARGE SCALE GENOMIC DNA]</scope>
    <source>
        <strain evidence="11">ATCC 33386 / NCTC 11300</strain>
    </source>
</reference>
<evidence type="ECO:0000256" key="3">
    <source>
        <dbReference type="ARBA" id="ARBA00022553"/>
    </source>
</evidence>
<evidence type="ECO:0000313" key="11">
    <source>
        <dbReference type="Proteomes" id="UP000000845"/>
    </source>
</evidence>
<accession>D1APQ7</accession>
<dbReference type="InterPro" id="IPR050060">
    <property type="entry name" value="Phosphoglucosamine_mutase"/>
</dbReference>
<dbReference type="PANTHER" id="PTHR42946:SF1">
    <property type="entry name" value="PHOSPHOGLUCOMUTASE (ALPHA-D-GLUCOSE-1,6-BISPHOSPHATE-DEPENDENT)"/>
    <property type="match status" value="1"/>
</dbReference>
<comment type="cofactor">
    <cofactor evidence="1">
        <name>Mg(2+)</name>
        <dbReference type="ChEBI" id="CHEBI:18420"/>
    </cofactor>
</comment>
<evidence type="ECO:0000256" key="2">
    <source>
        <dbReference type="ARBA" id="ARBA00010231"/>
    </source>
</evidence>
<dbReference type="Gene3D" id="3.30.310.50">
    <property type="entry name" value="Alpha-D-phosphohexomutase, C-terminal domain"/>
    <property type="match status" value="1"/>
</dbReference>
<dbReference type="PANTHER" id="PTHR42946">
    <property type="entry name" value="PHOSPHOHEXOSE MUTASE"/>
    <property type="match status" value="1"/>
</dbReference>
<dbReference type="PRINTS" id="PR00509">
    <property type="entry name" value="PGMPMM"/>
</dbReference>
<dbReference type="InterPro" id="IPR005841">
    <property type="entry name" value="Alpha-D-phosphohexomutase_SF"/>
</dbReference>
<protein>
    <submittedName>
        <fullName evidence="10">Phosphomannomutase</fullName>
        <ecNumber evidence="10">5.4.2.8</ecNumber>
    </submittedName>
</protein>
<proteinExistence type="inferred from homology"/>
<name>D1APQ7_SEBTE</name>
<dbReference type="RefSeq" id="WP_012862673.1">
    <property type="nucleotide sequence ID" value="NC_013517.1"/>
</dbReference>
<gene>
    <name evidence="10" type="ordered locus">Sterm_3250</name>
</gene>
<evidence type="ECO:0000256" key="5">
    <source>
        <dbReference type="ARBA" id="ARBA00022842"/>
    </source>
</evidence>
<evidence type="ECO:0000259" key="7">
    <source>
        <dbReference type="Pfam" id="PF02878"/>
    </source>
</evidence>
<evidence type="ECO:0000256" key="4">
    <source>
        <dbReference type="ARBA" id="ARBA00022723"/>
    </source>
</evidence>
<dbReference type="eggNOG" id="COG1109">
    <property type="taxonomic scope" value="Bacteria"/>
</dbReference>
<dbReference type="Pfam" id="PF02878">
    <property type="entry name" value="PGM_PMM_I"/>
    <property type="match status" value="1"/>
</dbReference>
<dbReference type="InterPro" id="IPR005844">
    <property type="entry name" value="A-D-PHexomutase_a/b/a-I"/>
</dbReference>
<dbReference type="GO" id="GO:0005975">
    <property type="term" value="P:carbohydrate metabolic process"/>
    <property type="evidence" value="ECO:0007669"/>
    <property type="project" value="InterPro"/>
</dbReference>
<feature type="domain" description="Alpha-D-phosphohexomutase alpha/beta/alpha" evidence="8">
    <location>
        <begin position="172"/>
        <end position="280"/>
    </location>
</feature>
<dbReference type="InterPro" id="IPR016055">
    <property type="entry name" value="A-D-PHexomutase_a/b/a-I/II/III"/>
</dbReference>
<dbReference type="GO" id="GO:0046872">
    <property type="term" value="F:metal ion binding"/>
    <property type="evidence" value="ECO:0007669"/>
    <property type="project" value="UniProtKB-KW"/>
</dbReference>
<evidence type="ECO:0000256" key="6">
    <source>
        <dbReference type="ARBA" id="ARBA00023235"/>
    </source>
</evidence>
<keyword evidence="5" id="KW-0460">Magnesium</keyword>
<evidence type="ECO:0000259" key="9">
    <source>
        <dbReference type="Pfam" id="PF02880"/>
    </source>
</evidence>
<sequence>MQKKLERLQSSSDIRGIAVQFEDREVTLNRETAALLAQGYISHISKRLGKNPEDMRVSLGVDSRVTGEKLKCAFAEVLMDAGMEVYDFGLATTPSMFMSTVFENYKCDSAVMFTASHLPFYYNGIKFFTDKGGFENEDIKEITEKAIELSEKQAKKHIQKGKINRTSILKDYSEFLVNKIREGVNSSKNYEKPLEGMRIIVDAGNGSGGFFAKEVLEVLGADTTGSAFLNPDGNFPNHIPNPEDQTAINFLKKSVTENNADLGIIFDTDVDRAACVDKAGNEINRNRLIALTSAIVLDEFPGSTIVTDSVTSDEVHEFIVRSGGKHFRYQRGYKNVINKALELNRQGIQCHLAIETSGHAAFKENKFLDDGAYLTAKILIKLAKLNEEGKNIEDLLEGYKEPEESKEIRLRITADSRNEYMDKLMKDIETHSKKTENWKQVKENYEGIRVNCTYKEGKGWFLLRSSLHEPIICINIESNFQNGTDLITKEVTDILKNYKEIEMSGL</sequence>
<dbReference type="Pfam" id="PF02880">
    <property type="entry name" value="PGM_PMM_III"/>
    <property type="match status" value="1"/>
</dbReference>
<dbReference type="EMBL" id="CP001739">
    <property type="protein sequence ID" value="ACZ10091.1"/>
    <property type="molecule type" value="Genomic_DNA"/>
</dbReference>
<dbReference type="Gene3D" id="3.40.120.10">
    <property type="entry name" value="Alpha-D-Glucose-1,6-Bisphosphate, subunit A, domain 3"/>
    <property type="match status" value="3"/>
</dbReference>
<dbReference type="AlphaFoldDB" id="D1APQ7"/>
<keyword evidence="3" id="KW-0597">Phosphoprotein</keyword>
<dbReference type="SUPFAM" id="SSF55957">
    <property type="entry name" value="Phosphoglucomutase, C-terminal domain"/>
    <property type="match status" value="1"/>
</dbReference>
<dbReference type="InterPro" id="IPR005846">
    <property type="entry name" value="A-D-PHexomutase_a/b/a-III"/>
</dbReference>
<dbReference type="CDD" id="cd03089">
    <property type="entry name" value="PMM_PGM"/>
    <property type="match status" value="1"/>
</dbReference>
<feature type="domain" description="Alpha-D-phosphohexomutase alpha/beta/alpha" evidence="9">
    <location>
        <begin position="286"/>
        <end position="397"/>
    </location>
</feature>
<dbReference type="STRING" id="526218.Sterm_3250"/>
<dbReference type="GO" id="GO:0004615">
    <property type="term" value="F:phosphomannomutase activity"/>
    <property type="evidence" value="ECO:0007669"/>
    <property type="project" value="UniProtKB-EC"/>
</dbReference>
<evidence type="ECO:0000256" key="1">
    <source>
        <dbReference type="ARBA" id="ARBA00001946"/>
    </source>
</evidence>
<keyword evidence="11" id="KW-1185">Reference proteome</keyword>
<organism evidence="10 11">
    <name type="scientific">Sebaldella termitidis (strain ATCC 33386 / NCTC 11300)</name>
    <dbReference type="NCBI Taxonomy" id="526218"/>
    <lineage>
        <taxon>Bacteria</taxon>
        <taxon>Fusobacteriati</taxon>
        <taxon>Fusobacteriota</taxon>
        <taxon>Fusobacteriia</taxon>
        <taxon>Fusobacteriales</taxon>
        <taxon>Leptotrichiaceae</taxon>
        <taxon>Sebaldella</taxon>
    </lineage>
</organism>
<dbReference type="HOGENOM" id="CLU_016950_6_0_0"/>
<dbReference type="FunFam" id="3.40.120.10:FF:000010">
    <property type="entry name" value="phosphomannomutase/phosphoglucomutase isoform X1"/>
    <property type="match status" value="1"/>
</dbReference>
<dbReference type="SUPFAM" id="SSF53738">
    <property type="entry name" value="Phosphoglucomutase, first 3 domains"/>
    <property type="match status" value="3"/>
</dbReference>
<reference evidence="10 11" key="2">
    <citation type="journal article" date="2010" name="Stand. Genomic Sci.">
        <title>Complete genome sequence of Sebaldella termitidis type strain (NCTC 11300).</title>
        <authorList>
            <person name="Harmon-Smith M."/>
            <person name="Celia L."/>
            <person name="Chertkov O."/>
            <person name="Lapidus A."/>
            <person name="Copeland A."/>
            <person name="Glavina Del Rio T."/>
            <person name="Nolan M."/>
            <person name="Lucas S."/>
            <person name="Tice H."/>
            <person name="Cheng J.F."/>
            <person name="Han C."/>
            <person name="Detter J.C."/>
            <person name="Bruce D."/>
            <person name="Goodwin L."/>
            <person name="Pitluck S."/>
            <person name="Pati A."/>
            <person name="Liolios K."/>
            <person name="Ivanova N."/>
            <person name="Mavromatis K."/>
            <person name="Mikhailova N."/>
            <person name="Chen A."/>
            <person name="Palaniappan K."/>
            <person name="Land M."/>
            <person name="Hauser L."/>
            <person name="Chang Y.J."/>
            <person name="Jeffries C.D."/>
            <person name="Brettin T."/>
            <person name="Goker M."/>
            <person name="Beck B."/>
            <person name="Bristow J."/>
            <person name="Eisen J.A."/>
            <person name="Markowitz V."/>
            <person name="Hugenholtz P."/>
            <person name="Kyrpides N.C."/>
            <person name="Klenk H.P."/>
            <person name="Chen F."/>
        </authorList>
    </citation>
    <scope>NUCLEOTIDE SEQUENCE [LARGE SCALE GENOMIC DNA]</scope>
    <source>
        <strain evidence="11">ATCC 33386 / NCTC 11300</strain>
    </source>
</reference>
<dbReference type="InterPro" id="IPR036900">
    <property type="entry name" value="A-D-PHexomutase_C_sf"/>
</dbReference>
<keyword evidence="4" id="KW-0479">Metal-binding</keyword>
<evidence type="ECO:0000313" key="10">
    <source>
        <dbReference type="EMBL" id="ACZ10091.1"/>
    </source>
</evidence>
<keyword evidence="6 10" id="KW-0413">Isomerase</keyword>
<dbReference type="Proteomes" id="UP000000845">
    <property type="component" value="Chromosome"/>
</dbReference>
<dbReference type="KEGG" id="str:Sterm_3250"/>
<dbReference type="Pfam" id="PF02879">
    <property type="entry name" value="PGM_PMM_II"/>
    <property type="match status" value="1"/>
</dbReference>
<dbReference type="InterPro" id="IPR005845">
    <property type="entry name" value="A-D-PHexomutase_a/b/a-II"/>
</dbReference>
<feature type="domain" description="Alpha-D-phosphohexomutase alpha/beta/alpha" evidence="7">
    <location>
        <begin position="10"/>
        <end position="147"/>
    </location>
</feature>